<reference evidence="7 8" key="1">
    <citation type="submission" date="2019-06" db="EMBL/GenBank/DDBJ databases">
        <title>Draft genome sequence of the filamentous fungus Phialemoniopsis curvata isolated from diesel fuel.</title>
        <authorList>
            <person name="Varaljay V.A."/>
            <person name="Lyon W.J."/>
            <person name="Crouch A.L."/>
            <person name="Drake C.E."/>
            <person name="Hollomon J.M."/>
            <person name="Nadeau L.J."/>
            <person name="Nunn H.S."/>
            <person name="Stevenson B.S."/>
            <person name="Bojanowski C.L."/>
            <person name="Crookes-Goodson W.J."/>
        </authorList>
    </citation>
    <scope>NUCLEOTIDE SEQUENCE [LARGE SCALE GENOMIC DNA]</scope>
    <source>
        <strain evidence="7 8">D216</strain>
    </source>
</reference>
<feature type="site" description="Lowers pKa of active site Tyr" evidence="5">
    <location>
        <position position="80"/>
    </location>
</feature>
<dbReference type="Proteomes" id="UP000319257">
    <property type="component" value="Unassembled WGS sequence"/>
</dbReference>
<dbReference type="FunCoup" id="A0A507AZL0">
    <property type="interactions" value="122"/>
</dbReference>
<evidence type="ECO:0000256" key="4">
    <source>
        <dbReference type="PIRSR" id="PIRSR000097-2"/>
    </source>
</evidence>
<dbReference type="PROSITE" id="PS00798">
    <property type="entry name" value="ALDOKETO_REDUCTASE_1"/>
    <property type="match status" value="1"/>
</dbReference>
<evidence type="ECO:0000256" key="2">
    <source>
        <dbReference type="ARBA" id="ARBA00023002"/>
    </source>
</evidence>
<keyword evidence="2" id="KW-0560">Oxidoreductase</keyword>
<dbReference type="AlphaFoldDB" id="A0A507AZL0"/>
<evidence type="ECO:0000256" key="1">
    <source>
        <dbReference type="ARBA" id="ARBA00007905"/>
    </source>
</evidence>
<dbReference type="EMBL" id="SKBQ01000018">
    <property type="protein sequence ID" value="TPX16275.1"/>
    <property type="molecule type" value="Genomic_DNA"/>
</dbReference>
<dbReference type="GO" id="GO:0016491">
    <property type="term" value="F:oxidoreductase activity"/>
    <property type="evidence" value="ECO:0007669"/>
    <property type="project" value="UniProtKB-KW"/>
</dbReference>
<feature type="active site" description="Proton donor" evidence="3">
    <location>
        <position position="55"/>
    </location>
</feature>
<evidence type="ECO:0000259" key="6">
    <source>
        <dbReference type="Pfam" id="PF00248"/>
    </source>
</evidence>
<dbReference type="GeneID" id="41971371"/>
<dbReference type="PROSITE" id="PS00062">
    <property type="entry name" value="ALDOKETO_REDUCTASE_2"/>
    <property type="match status" value="1"/>
</dbReference>
<dbReference type="InterPro" id="IPR020471">
    <property type="entry name" value="AKR"/>
</dbReference>
<dbReference type="PANTHER" id="PTHR43827">
    <property type="entry name" value="2,5-DIKETO-D-GLUCONIC ACID REDUCTASE"/>
    <property type="match status" value="1"/>
</dbReference>
<comment type="caution">
    <text evidence="7">The sequence shown here is derived from an EMBL/GenBank/DDBJ whole genome shotgun (WGS) entry which is preliminary data.</text>
</comment>
<dbReference type="PRINTS" id="PR00069">
    <property type="entry name" value="ALDKETRDTASE"/>
</dbReference>
<protein>
    <recommendedName>
        <fullName evidence="6">NADP-dependent oxidoreductase domain-containing protein</fullName>
    </recommendedName>
</protein>
<dbReference type="STRING" id="1093900.A0A507AZL0"/>
<keyword evidence="8" id="KW-1185">Reference proteome</keyword>
<dbReference type="InterPro" id="IPR036812">
    <property type="entry name" value="NAD(P)_OxRdtase_dom_sf"/>
</dbReference>
<dbReference type="PIRSF" id="PIRSF000097">
    <property type="entry name" value="AKR"/>
    <property type="match status" value="1"/>
</dbReference>
<evidence type="ECO:0000313" key="8">
    <source>
        <dbReference type="Proteomes" id="UP000319257"/>
    </source>
</evidence>
<dbReference type="PANTHER" id="PTHR43827:SF13">
    <property type="entry name" value="ALDO_KETO REDUCTASE FAMILY PROTEIN"/>
    <property type="match status" value="1"/>
</dbReference>
<evidence type="ECO:0000313" key="7">
    <source>
        <dbReference type="EMBL" id="TPX16275.1"/>
    </source>
</evidence>
<dbReference type="PROSITE" id="PS00063">
    <property type="entry name" value="ALDOKETO_REDUCTASE_3"/>
    <property type="match status" value="1"/>
</dbReference>
<evidence type="ECO:0000256" key="3">
    <source>
        <dbReference type="PIRSR" id="PIRSR000097-1"/>
    </source>
</evidence>
<dbReference type="FunFam" id="3.20.20.100:FF:000015">
    <property type="entry name" value="Oxidoreductase, aldo/keto reductase family"/>
    <property type="match status" value="1"/>
</dbReference>
<feature type="domain" description="NADP-dependent oxidoreductase" evidence="6">
    <location>
        <begin position="40"/>
        <end position="270"/>
    </location>
</feature>
<dbReference type="InterPro" id="IPR023210">
    <property type="entry name" value="NADP_OxRdtase_dom"/>
</dbReference>
<proteinExistence type="inferred from homology"/>
<dbReference type="OrthoDB" id="416253at2759"/>
<feature type="binding site" evidence="4">
    <location>
        <position position="117"/>
    </location>
    <ligand>
        <name>substrate</name>
    </ligand>
</feature>
<name>A0A507AZL0_9PEZI</name>
<dbReference type="InParanoid" id="A0A507AZL0"/>
<dbReference type="InterPro" id="IPR018170">
    <property type="entry name" value="Aldo/ket_reductase_CS"/>
</dbReference>
<sequence length="284" mass="31787">MSSRSLKDALPLINSSLSIPQLGFGVWQSPQDVCEQSCINALKLGYRHIDTAQGYHNEAEVGRAIANSGLPRSDIFVTTKIAEPAGSVDASYEKCLESVRKLNPGGKDVYVDLFLVHTPNKGAEARKEKWLALERLHKEGKARTIGVSNYGIKHIEEMKEYATTWPPAVNQIELHPWHQQREIVDYCQKKGIVIEAYCPIVRNQKAEDETLVGVAKRCGKTPNQVLIRYCLQKGWVPLPKSDNPDRIRANADLYDFDISEEDMKKLDGLDQGAEGSICMTVENH</sequence>
<dbReference type="Pfam" id="PF00248">
    <property type="entry name" value="Aldo_ket_red"/>
    <property type="match status" value="1"/>
</dbReference>
<evidence type="ECO:0000256" key="5">
    <source>
        <dbReference type="PIRSR" id="PIRSR000097-3"/>
    </source>
</evidence>
<organism evidence="7 8">
    <name type="scientific">Thyridium curvatum</name>
    <dbReference type="NCBI Taxonomy" id="1093900"/>
    <lineage>
        <taxon>Eukaryota</taxon>
        <taxon>Fungi</taxon>
        <taxon>Dikarya</taxon>
        <taxon>Ascomycota</taxon>
        <taxon>Pezizomycotina</taxon>
        <taxon>Sordariomycetes</taxon>
        <taxon>Sordariomycetidae</taxon>
        <taxon>Thyridiales</taxon>
        <taxon>Thyridiaceae</taxon>
        <taxon>Thyridium</taxon>
    </lineage>
</organism>
<dbReference type="SUPFAM" id="SSF51430">
    <property type="entry name" value="NAD(P)-linked oxidoreductase"/>
    <property type="match status" value="1"/>
</dbReference>
<comment type="similarity">
    <text evidence="1">Belongs to the aldo/keto reductase family.</text>
</comment>
<dbReference type="CDD" id="cd19071">
    <property type="entry name" value="AKR_AKR1-5-like"/>
    <property type="match status" value="1"/>
</dbReference>
<dbReference type="Gene3D" id="3.20.20.100">
    <property type="entry name" value="NADP-dependent oxidoreductase domain"/>
    <property type="match status" value="1"/>
</dbReference>
<dbReference type="RefSeq" id="XP_030997986.1">
    <property type="nucleotide sequence ID" value="XM_031138277.1"/>
</dbReference>
<accession>A0A507AZL0</accession>
<gene>
    <name evidence="7" type="ORF">E0L32_003924</name>
</gene>